<dbReference type="GO" id="GO:0004798">
    <property type="term" value="F:dTMP kinase activity"/>
    <property type="evidence" value="ECO:0007669"/>
    <property type="project" value="UniProtKB-UniRule"/>
</dbReference>
<evidence type="ECO:0000256" key="5">
    <source>
        <dbReference type="ARBA" id="ARBA00022727"/>
    </source>
</evidence>
<dbReference type="CDD" id="cd01672">
    <property type="entry name" value="TMPK"/>
    <property type="match status" value="1"/>
</dbReference>
<dbReference type="AlphaFoldDB" id="D5VSH2"/>
<sequence>MFIVFEGIDGSGKTTLSKMLAKELSGYWTCEPTDGEIGRLIRSYLSSGNIDNISLSLLFAADRVEHCKEIEKVLNSGRDVICDRYLYSSIAYQSSLGVEENFLWEINKYAIKPDLVFLLVVDVDEAMKRVKGKDIFENKNFLEKVQEKYLELAKRFNFIVIDTTNISIEEAYNKVRVKVYECKC</sequence>
<dbReference type="STRING" id="573063.Metin_0861"/>
<dbReference type="HAMAP" id="MF_00165">
    <property type="entry name" value="Thymidylate_kinase"/>
    <property type="match status" value="1"/>
</dbReference>
<dbReference type="PROSITE" id="PS01331">
    <property type="entry name" value="THYMIDYLATE_KINASE"/>
    <property type="match status" value="1"/>
</dbReference>
<dbReference type="RefSeq" id="WP_013100271.1">
    <property type="nucleotide sequence ID" value="NC_014122.1"/>
</dbReference>
<keyword evidence="6 11" id="KW-0547">Nucleotide-binding</keyword>
<dbReference type="KEGG" id="mif:Metin_0861"/>
<dbReference type="HOGENOM" id="CLU_049131_1_3_2"/>
<keyword evidence="8 11" id="KW-0067">ATP-binding</keyword>
<dbReference type="InterPro" id="IPR018095">
    <property type="entry name" value="Thymidylate_kin_CS"/>
</dbReference>
<dbReference type="GO" id="GO:0006233">
    <property type="term" value="P:dTDP biosynthetic process"/>
    <property type="evidence" value="ECO:0007669"/>
    <property type="project" value="InterPro"/>
</dbReference>
<reference evidence="13" key="1">
    <citation type="submission" date="2010-04" db="EMBL/GenBank/DDBJ databases">
        <title>Complete sequence of Methanocaldococcus infernus ME.</title>
        <authorList>
            <consortium name="US DOE Joint Genome Institute"/>
            <person name="Lucas S."/>
            <person name="Copeland A."/>
            <person name="Lapidus A."/>
            <person name="Cheng J.-F."/>
            <person name="Bruce D."/>
            <person name="Goodwin L."/>
            <person name="Pitluck S."/>
            <person name="Munk A.C."/>
            <person name="Detter J.C."/>
            <person name="Han C."/>
            <person name="Tapia R."/>
            <person name="Land M."/>
            <person name="Hauser L."/>
            <person name="Kyrpides N."/>
            <person name="Mikhailova N."/>
            <person name="Sieprawska-Lupa M."/>
            <person name="Whitman W.B."/>
            <person name="Woyke T."/>
        </authorList>
    </citation>
    <scope>NUCLEOTIDE SEQUENCE [LARGE SCALE GENOMIC DNA]</scope>
    <source>
        <strain evidence="13">ME</strain>
    </source>
</reference>
<dbReference type="InterPro" id="IPR018094">
    <property type="entry name" value="Thymidylate_kinase"/>
</dbReference>
<dbReference type="SUPFAM" id="SSF52540">
    <property type="entry name" value="P-loop containing nucleoside triphosphate hydrolases"/>
    <property type="match status" value="1"/>
</dbReference>
<keyword evidence="5 11" id="KW-0545">Nucleotide biosynthesis</keyword>
<dbReference type="EC" id="2.7.4.9" evidence="2 11"/>
<evidence type="ECO:0000256" key="1">
    <source>
        <dbReference type="ARBA" id="ARBA00009776"/>
    </source>
</evidence>
<dbReference type="GeneID" id="9131875"/>
<keyword evidence="7 11" id="KW-0418">Kinase</keyword>
<organism evidence="13 14">
    <name type="scientific">Methanocaldococcus infernus (strain DSM 11812 / JCM 15783 / ME)</name>
    <dbReference type="NCBI Taxonomy" id="573063"/>
    <lineage>
        <taxon>Archaea</taxon>
        <taxon>Methanobacteriati</taxon>
        <taxon>Methanobacteriota</taxon>
        <taxon>Methanomada group</taxon>
        <taxon>Methanococci</taxon>
        <taxon>Methanococcales</taxon>
        <taxon>Methanocaldococcaceae</taxon>
        <taxon>Methanocaldococcus</taxon>
    </lineage>
</organism>
<evidence type="ECO:0000256" key="6">
    <source>
        <dbReference type="ARBA" id="ARBA00022741"/>
    </source>
</evidence>
<dbReference type="GO" id="GO:0005737">
    <property type="term" value="C:cytoplasm"/>
    <property type="evidence" value="ECO:0007669"/>
    <property type="project" value="TreeGrafter"/>
</dbReference>
<dbReference type="GO" id="GO:0006235">
    <property type="term" value="P:dTTP biosynthetic process"/>
    <property type="evidence" value="ECO:0007669"/>
    <property type="project" value="UniProtKB-UniRule"/>
</dbReference>
<accession>D5VSH2</accession>
<comment type="catalytic activity">
    <reaction evidence="10 11">
        <text>dTMP + ATP = dTDP + ADP</text>
        <dbReference type="Rhea" id="RHEA:13517"/>
        <dbReference type="ChEBI" id="CHEBI:30616"/>
        <dbReference type="ChEBI" id="CHEBI:58369"/>
        <dbReference type="ChEBI" id="CHEBI:63528"/>
        <dbReference type="ChEBI" id="CHEBI:456216"/>
        <dbReference type="EC" id="2.7.4.9"/>
    </reaction>
</comment>
<dbReference type="GO" id="GO:0005524">
    <property type="term" value="F:ATP binding"/>
    <property type="evidence" value="ECO:0007669"/>
    <property type="project" value="UniProtKB-UniRule"/>
</dbReference>
<keyword evidence="4 11" id="KW-0808">Transferase</keyword>
<dbReference type="InterPro" id="IPR039430">
    <property type="entry name" value="Thymidylate_kin-like_dom"/>
</dbReference>
<dbReference type="Gene3D" id="3.40.50.300">
    <property type="entry name" value="P-loop containing nucleotide triphosphate hydrolases"/>
    <property type="match status" value="1"/>
</dbReference>
<dbReference type="Proteomes" id="UP000002061">
    <property type="component" value="Chromosome"/>
</dbReference>
<feature type="domain" description="Thymidylate kinase-like" evidence="12">
    <location>
        <begin position="5"/>
        <end position="173"/>
    </location>
</feature>
<dbReference type="PANTHER" id="PTHR10344:SF4">
    <property type="entry name" value="UMP-CMP KINASE 2, MITOCHONDRIAL"/>
    <property type="match status" value="1"/>
</dbReference>
<dbReference type="OrthoDB" id="43083at2157"/>
<evidence type="ECO:0000313" key="13">
    <source>
        <dbReference type="EMBL" id="ADG13525.1"/>
    </source>
</evidence>
<dbReference type="Pfam" id="PF02223">
    <property type="entry name" value="Thymidylate_kin"/>
    <property type="match status" value="1"/>
</dbReference>
<gene>
    <name evidence="11" type="primary">tmk</name>
    <name evidence="13" type="ordered locus">Metin_0861</name>
</gene>
<evidence type="ECO:0000256" key="4">
    <source>
        <dbReference type="ARBA" id="ARBA00022679"/>
    </source>
</evidence>
<comment type="similarity">
    <text evidence="1 11">Belongs to the thymidylate kinase family.</text>
</comment>
<evidence type="ECO:0000256" key="11">
    <source>
        <dbReference type="HAMAP-Rule" id="MF_00165"/>
    </source>
</evidence>
<name>D5VSH2_METIM</name>
<protein>
    <recommendedName>
        <fullName evidence="3 11">Probable thymidylate kinase</fullName>
        <ecNumber evidence="2 11">2.7.4.9</ecNumber>
    </recommendedName>
    <alternativeName>
        <fullName evidence="9 11">dTMP kinase</fullName>
    </alternativeName>
</protein>
<evidence type="ECO:0000256" key="7">
    <source>
        <dbReference type="ARBA" id="ARBA00022777"/>
    </source>
</evidence>
<evidence type="ECO:0000256" key="2">
    <source>
        <dbReference type="ARBA" id="ARBA00012980"/>
    </source>
</evidence>
<dbReference type="NCBIfam" id="TIGR00041">
    <property type="entry name" value="DTMP_kinase"/>
    <property type="match status" value="1"/>
</dbReference>
<dbReference type="EMBL" id="CP002009">
    <property type="protein sequence ID" value="ADG13525.1"/>
    <property type="molecule type" value="Genomic_DNA"/>
</dbReference>
<keyword evidence="14" id="KW-1185">Reference proteome</keyword>
<evidence type="ECO:0000256" key="3">
    <source>
        <dbReference type="ARBA" id="ARBA00013355"/>
    </source>
</evidence>
<evidence type="ECO:0000256" key="8">
    <source>
        <dbReference type="ARBA" id="ARBA00022840"/>
    </source>
</evidence>
<dbReference type="PANTHER" id="PTHR10344">
    <property type="entry name" value="THYMIDYLATE KINASE"/>
    <property type="match status" value="1"/>
</dbReference>
<proteinExistence type="inferred from homology"/>
<evidence type="ECO:0000256" key="9">
    <source>
        <dbReference type="ARBA" id="ARBA00029962"/>
    </source>
</evidence>
<dbReference type="GO" id="GO:0006227">
    <property type="term" value="P:dUDP biosynthetic process"/>
    <property type="evidence" value="ECO:0007669"/>
    <property type="project" value="TreeGrafter"/>
</dbReference>
<dbReference type="eggNOG" id="arCOG01891">
    <property type="taxonomic scope" value="Archaea"/>
</dbReference>
<dbReference type="InterPro" id="IPR027417">
    <property type="entry name" value="P-loop_NTPase"/>
</dbReference>
<feature type="binding site" evidence="11">
    <location>
        <begin position="7"/>
        <end position="14"/>
    </location>
    <ligand>
        <name>ATP</name>
        <dbReference type="ChEBI" id="CHEBI:30616"/>
    </ligand>
</feature>
<evidence type="ECO:0000259" key="12">
    <source>
        <dbReference type="Pfam" id="PF02223"/>
    </source>
</evidence>
<evidence type="ECO:0000313" key="14">
    <source>
        <dbReference type="Proteomes" id="UP000002061"/>
    </source>
</evidence>
<evidence type="ECO:0000256" key="10">
    <source>
        <dbReference type="ARBA" id="ARBA00048743"/>
    </source>
</evidence>